<dbReference type="EMBL" id="CAUYUJ010011112">
    <property type="protein sequence ID" value="CAK0831015.1"/>
    <property type="molecule type" value="Genomic_DNA"/>
</dbReference>
<accession>A0ABN9SGW0</accession>
<feature type="coiled-coil region" evidence="1">
    <location>
        <begin position="274"/>
        <end position="309"/>
    </location>
</feature>
<evidence type="ECO:0000313" key="3">
    <source>
        <dbReference type="EMBL" id="CAK0831015.1"/>
    </source>
</evidence>
<gene>
    <name evidence="3" type="ORF">PCOR1329_LOCUS29472</name>
</gene>
<protein>
    <submittedName>
        <fullName evidence="3">Uncharacterized protein</fullName>
    </submittedName>
</protein>
<keyword evidence="4" id="KW-1185">Reference proteome</keyword>
<organism evidence="3 4">
    <name type="scientific">Prorocentrum cordatum</name>
    <dbReference type="NCBI Taxonomy" id="2364126"/>
    <lineage>
        <taxon>Eukaryota</taxon>
        <taxon>Sar</taxon>
        <taxon>Alveolata</taxon>
        <taxon>Dinophyceae</taxon>
        <taxon>Prorocentrales</taxon>
        <taxon>Prorocentraceae</taxon>
        <taxon>Prorocentrum</taxon>
    </lineage>
</organism>
<evidence type="ECO:0000256" key="2">
    <source>
        <dbReference type="SAM" id="MobiDB-lite"/>
    </source>
</evidence>
<evidence type="ECO:0000313" key="4">
    <source>
        <dbReference type="Proteomes" id="UP001189429"/>
    </source>
</evidence>
<proteinExistence type="predicted"/>
<reference evidence="3" key="1">
    <citation type="submission" date="2023-10" db="EMBL/GenBank/DDBJ databases">
        <authorList>
            <person name="Chen Y."/>
            <person name="Shah S."/>
            <person name="Dougan E. K."/>
            <person name="Thang M."/>
            <person name="Chan C."/>
        </authorList>
    </citation>
    <scope>NUCLEOTIDE SEQUENCE [LARGE SCALE GENOMIC DNA]</scope>
</reference>
<dbReference type="Proteomes" id="UP001189429">
    <property type="component" value="Unassembled WGS sequence"/>
</dbReference>
<feature type="compositionally biased region" description="Polar residues" evidence="2">
    <location>
        <begin position="8"/>
        <end position="21"/>
    </location>
</feature>
<keyword evidence="1" id="KW-0175">Coiled coil</keyword>
<feature type="compositionally biased region" description="Basic and acidic residues" evidence="2">
    <location>
        <begin position="53"/>
        <end position="71"/>
    </location>
</feature>
<comment type="caution">
    <text evidence="3">The sequence shown here is derived from an EMBL/GenBank/DDBJ whole genome shotgun (WGS) entry which is preliminary data.</text>
</comment>
<evidence type="ECO:0000256" key="1">
    <source>
        <dbReference type="SAM" id="Coils"/>
    </source>
</evidence>
<name>A0ABN9SGW0_9DINO</name>
<sequence>MAPVAAQNALQSPFQRQTAAGSQDAPKAGDAVEVAPAESLSDARPPCPPQPEAAKEAAKPGKEATGDTLPDKEEDVPVEAEEEAGEEAEDEDVPVEQLSDDDKREEEVEALLSQGDPKCSMCKKETNPLAQGCKITHGGTVITCAACRARDQTLRRIFGGWPIAEFDELTTEEQDHFYQNCGSAAAACRDAMKGMLMNVRMKRITETHAGQFLPLSVYEKLGYNTKDIEEKTQAADIEDHPVLGKTYRVQIHEISEARIKEVIMQELAAKRKAKLAAEKKAAREAEKIQKAMDREMAKEEAARKRQEQKKRTKGLQTVNKALLAVKPLLKKTGDLLRDERAKKAPTTYTEEATKKQKFLNDVVEHCNKCLEDEDVVPDVREEEVKTAVNYMTSWMKNIKAAFETQSWAKKK</sequence>
<feature type="region of interest" description="Disordered" evidence="2">
    <location>
        <begin position="1"/>
        <end position="107"/>
    </location>
</feature>
<feature type="compositionally biased region" description="Acidic residues" evidence="2">
    <location>
        <begin position="72"/>
        <end position="94"/>
    </location>
</feature>